<evidence type="ECO:0008006" key="4">
    <source>
        <dbReference type="Google" id="ProtNLM"/>
    </source>
</evidence>
<dbReference type="SUPFAM" id="SSF55729">
    <property type="entry name" value="Acyl-CoA N-acyltransferases (Nat)"/>
    <property type="match status" value="1"/>
</dbReference>
<feature type="compositionally biased region" description="Basic and acidic residues" evidence="1">
    <location>
        <begin position="79"/>
        <end position="88"/>
    </location>
</feature>
<reference evidence="2" key="1">
    <citation type="journal article" date="2014" name="Int. J. Syst. Evol. Microbiol.">
        <title>Complete genome sequence of Corynebacterium casei LMG S-19264T (=DSM 44701T), isolated from a smear-ripened cheese.</title>
        <authorList>
            <consortium name="US DOE Joint Genome Institute (JGI-PGF)"/>
            <person name="Walter F."/>
            <person name="Albersmeier A."/>
            <person name="Kalinowski J."/>
            <person name="Ruckert C."/>
        </authorList>
    </citation>
    <scope>NUCLEOTIDE SEQUENCE</scope>
    <source>
        <strain evidence="2">JCM 5016</strain>
    </source>
</reference>
<protein>
    <recommendedName>
        <fullName evidence="4">GNAT family N-acetyltransferase</fullName>
    </recommendedName>
</protein>
<dbReference type="InterPro" id="IPR023430">
    <property type="entry name" value="Pept_HybD-like_dom_sf"/>
</dbReference>
<dbReference type="Pfam" id="PF13549">
    <property type="entry name" value="ATP-grasp_5"/>
    <property type="match status" value="1"/>
</dbReference>
<accession>A0A918RFL2</accession>
<evidence type="ECO:0000313" key="3">
    <source>
        <dbReference type="Proteomes" id="UP000623010"/>
    </source>
</evidence>
<reference evidence="2" key="2">
    <citation type="submission" date="2020-09" db="EMBL/GenBank/DDBJ databases">
        <authorList>
            <person name="Sun Q."/>
            <person name="Ohkuma M."/>
        </authorList>
    </citation>
    <scope>NUCLEOTIDE SEQUENCE</scope>
    <source>
        <strain evidence="2">JCM 5016</strain>
    </source>
</reference>
<name>A0A918RFL2_9ACTN</name>
<sequence>MLVVPRIVVVVDAAHAEPPRPGRVHRLALDDTRWERPGMASSHGFGPGEAVERIGEQEAARTLQVLRARVDAVEGEPGEPCRPERTGDAGRSAPSRARTAPGRARDGAAGWAHGPKGGFAMTEVRHEAPVHALLTDGTTVRIRRAGPADRDQVLRLYQELSPESLRLRFFSAGGAPVRQAADRATSPDGAGHYALVAEHAGRPAPLTDRDVHDLITAPRCSPLLFGCAGGPPADLPALERLPHRVSRMACDLPQPAEADLNPVLAEPHGVTTLDLRVRLEPRHAHDPYLRRLR</sequence>
<proteinExistence type="predicted"/>
<evidence type="ECO:0000313" key="2">
    <source>
        <dbReference type="EMBL" id="GGZ96037.1"/>
    </source>
</evidence>
<dbReference type="EMBL" id="BMWH01000016">
    <property type="protein sequence ID" value="GGZ96037.1"/>
    <property type="molecule type" value="Genomic_DNA"/>
</dbReference>
<gene>
    <name evidence="2" type="ORF">GCM10010389_39100</name>
</gene>
<comment type="caution">
    <text evidence="2">The sequence shown here is derived from an EMBL/GenBank/DDBJ whole genome shotgun (WGS) entry which is preliminary data.</text>
</comment>
<feature type="region of interest" description="Disordered" evidence="1">
    <location>
        <begin position="70"/>
        <end position="111"/>
    </location>
</feature>
<evidence type="ECO:0000256" key="1">
    <source>
        <dbReference type="SAM" id="MobiDB-lite"/>
    </source>
</evidence>
<dbReference type="PANTHER" id="PTHR42793">
    <property type="entry name" value="COA BINDING DOMAIN CONTAINING PROTEIN"/>
    <property type="match status" value="1"/>
</dbReference>
<dbReference type="Gene3D" id="3.30.470.20">
    <property type="entry name" value="ATP-grasp fold, B domain"/>
    <property type="match status" value="1"/>
</dbReference>
<keyword evidence="3" id="KW-1185">Reference proteome</keyword>
<dbReference type="AlphaFoldDB" id="A0A918RFL2"/>
<dbReference type="InterPro" id="IPR016181">
    <property type="entry name" value="Acyl_CoA_acyltransferase"/>
</dbReference>
<dbReference type="PANTHER" id="PTHR42793:SF1">
    <property type="entry name" value="PEPTIDYL-LYSINE N-ACETYLTRANSFERASE PATZ"/>
    <property type="match status" value="1"/>
</dbReference>
<dbReference type="Proteomes" id="UP000623010">
    <property type="component" value="Unassembled WGS sequence"/>
</dbReference>
<dbReference type="Gene3D" id="3.40.50.1450">
    <property type="entry name" value="HybD-like"/>
    <property type="match status" value="1"/>
</dbReference>
<organism evidence="2 3">
    <name type="scientific">Streptomyces echinoruber</name>
    <dbReference type="NCBI Taxonomy" id="68898"/>
    <lineage>
        <taxon>Bacteria</taxon>
        <taxon>Bacillati</taxon>
        <taxon>Actinomycetota</taxon>
        <taxon>Actinomycetes</taxon>
        <taxon>Kitasatosporales</taxon>
        <taxon>Streptomycetaceae</taxon>
        <taxon>Streptomyces</taxon>
    </lineage>
</organism>